<reference evidence="2 3" key="1">
    <citation type="submission" date="2021-06" db="EMBL/GenBank/DDBJ databases">
        <title>Caerostris extrusa draft genome.</title>
        <authorList>
            <person name="Kono N."/>
            <person name="Arakawa K."/>
        </authorList>
    </citation>
    <scope>NUCLEOTIDE SEQUENCE [LARGE SCALE GENOMIC DNA]</scope>
</reference>
<feature type="region of interest" description="Disordered" evidence="1">
    <location>
        <begin position="48"/>
        <end position="71"/>
    </location>
</feature>
<comment type="caution">
    <text evidence="2">The sequence shown here is derived from an EMBL/GenBank/DDBJ whole genome shotgun (WGS) entry which is preliminary data.</text>
</comment>
<dbReference type="Proteomes" id="UP001054945">
    <property type="component" value="Unassembled WGS sequence"/>
</dbReference>
<organism evidence="2 3">
    <name type="scientific">Caerostris extrusa</name>
    <name type="common">Bark spider</name>
    <name type="synonym">Caerostris bankana</name>
    <dbReference type="NCBI Taxonomy" id="172846"/>
    <lineage>
        <taxon>Eukaryota</taxon>
        <taxon>Metazoa</taxon>
        <taxon>Ecdysozoa</taxon>
        <taxon>Arthropoda</taxon>
        <taxon>Chelicerata</taxon>
        <taxon>Arachnida</taxon>
        <taxon>Araneae</taxon>
        <taxon>Araneomorphae</taxon>
        <taxon>Entelegynae</taxon>
        <taxon>Araneoidea</taxon>
        <taxon>Araneidae</taxon>
        <taxon>Caerostris</taxon>
    </lineage>
</organism>
<gene>
    <name evidence="2" type="ORF">CEXT_379431</name>
</gene>
<dbReference type="AlphaFoldDB" id="A0AAV4XHK3"/>
<protein>
    <submittedName>
        <fullName evidence="2">Uncharacterized protein</fullName>
    </submittedName>
</protein>
<dbReference type="EMBL" id="BPLR01017722">
    <property type="protein sequence ID" value="GIY93923.1"/>
    <property type="molecule type" value="Genomic_DNA"/>
</dbReference>
<feature type="non-terminal residue" evidence="2">
    <location>
        <position position="1"/>
    </location>
</feature>
<sequence length="121" mass="13599">GTNRTKAGTGIESACFKKRRLWRKKTSSLRLVCHFTLKEPPSFRCREANQAGASSPRVALSSAPPEDGGWRRHSVIESRRGQITSERALCLFNAVCWNSPLSNTVKRCSTEENASRFVFLR</sequence>
<keyword evidence="3" id="KW-1185">Reference proteome</keyword>
<evidence type="ECO:0000313" key="2">
    <source>
        <dbReference type="EMBL" id="GIY93923.1"/>
    </source>
</evidence>
<evidence type="ECO:0000256" key="1">
    <source>
        <dbReference type="SAM" id="MobiDB-lite"/>
    </source>
</evidence>
<proteinExistence type="predicted"/>
<name>A0AAV4XHK3_CAEEX</name>
<accession>A0AAV4XHK3</accession>
<evidence type="ECO:0000313" key="3">
    <source>
        <dbReference type="Proteomes" id="UP001054945"/>
    </source>
</evidence>